<dbReference type="InterPro" id="IPR003609">
    <property type="entry name" value="Pan_app"/>
</dbReference>
<dbReference type="Gene3D" id="2.90.10.10">
    <property type="entry name" value="Bulb-type lectin domain"/>
    <property type="match status" value="1"/>
</dbReference>
<dbReference type="PANTHER" id="PTHR31356:SF8">
    <property type="entry name" value="L-ASCORBATE PEROXIDASE 6-RELATED"/>
    <property type="match status" value="1"/>
</dbReference>
<evidence type="ECO:0000259" key="14">
    <source>
        <dbReference type="PROSITE" id="PS50927"/>
    </source>
</evidence>
<dbReference type="InterPro" id="IPR019793">
    <property type="entry name" value="Peroxidases_heam-ligand_BS"/>
</dbReference>
<comment type="similarity">
    <text evidence="2">Belongs to the peroxidase family. Ascorbate peroxidase subfamily.</text>
</comment>
<evidence type="ECO:0000256" key="11">
    <source>
        <dbReference type="ARBA" id="ARBA00023180"/>
    </source>
</evidence>
<dbReference type="PRINTS" id="PR00459">
    <property type="entry name" value="ASPEROXIDASE"/>
</dbReference>
<dbReference type="CDD" id="cd00028">
    <property type="entry name" value="B_lectin"/>
    <property type="match status" value="1"/>
</dbReference>
<sequence length="903" mass="97798">MGTSSSIYSPGFCICLQLLIISATTMAAYQNVGSVKPGFGGTQMNFIDKDGIFLLSNDSNFAVGFITMSNNVALFLFGIIHAETQTVVWSANQDSPVSNADKFYFDDSGDLLLYKGGTVVWSTGTTNKGVSLMELQNNGNLVLLGSDGGVIWQSFDNPSDTLLPGQKFSQGMKLVGIGLKNRSYILHIQSEDIVLSALYPTQQDYWSMARDTRRIIIKDGGQVSYARIKENSWWFYDNSSSLLWQFVFSKSASNSTWIAVLGQDGILSFRSLPRQGSGGSISTSDQKIPMDLCSTPEPCESYLVCSNTDSPCSCLPALQSYPNCSAGFASSPCSSGSKSPTTSLISAGDGISYFALSFTSPSLKKTSIESCKFSCLNNCSCLTIFFQNSTGNCYMFDWVGAFQGSVKGSDFSAYLKVLGDGGAGNGSNSNSSSKHVAVIVVIVTATMMEEGKLIDILDSNLKFPENDERVSRAIKVALWCIQEDMSLRPPMTRVVQMLEGLCPVPHPPTSSPLGARLYSSFFKSISEEGTSSAPSDSNSDAYLSAVRLSGPRTYYKSNGCDKHDRIKLIMTLKKSVKASSPSSSMTVRSCSFFSHPPKLKLHAESVCPSPCATEPQRTVQPTSTRSQACVSFWFSSRRGLLSTTTTLPFLLQLSKFVEGSFPANASELNPNIYTNIKQEIRKVVSKAKAAGVLRLVFHDAGTFEIEGNSGGMNGSIIYELDRPENAGLKKSLKVLEKAKTELDTQQQVSWADMIAVAGAEAVSICGGPTIDVMLGRLDSMDPDPPGRLPEESLDASALKQSFQKKGLSTQELVALSGAHTLGGKGFGNPNVFDNSYYKILLEKPWSSAGMSSMIGLPSDRALVEDDECLRWIKAYAIDQNLFFEDFKGAYTKLVNSGARWRSL</sequence>
<organism evidence="16 17">
    <name type="scientific">Trapa natans</name>
    <name type="common">Water chestnut</name>
    <dbReference type="NCBI Taxonomy" id="22666"/>
    <lineage>
        <taxon>Eukaryota</taxon>
        <taxon>Viridiplantae</taxon>
        <taxon>Streptophyta</taxon>
        <taxon>Embryophyta</taxon>
        <taxon>Tracheophyta</taxon>
        <taxon>Spermatophyta</taxon>
        <taxon>Magnoliopsida</taxon>
        <taxon>eudicotyledons</taxon>
        <taxon>Gunneridae</taxon>
        <taxon>Pentapetalae</taxon>
        <taxon>rosids</taxon>
        <taxon>malvids</taxon>
        <taxon>Myrtales</taxon>
        <taxon>Lythraceae</taxon>
        <taxon>Trapa</taxon>
    </lineage>
</organism>
<evidence type="ECO:0000256" key="6">
    <source>
        <dbReference type="ARBA" id="ARBA00022723"/>
    </source>
</evidence>
<keyword evidence="10" id="KW-1015">Disulfide bond</keyword>
<reference evidence="16 17" key="1">
    <citation type="journal article" date="2023" name="Hortic Res">
        <title>Pangenome of water caltrop reveals structural variations and asymmetric subgenome divergence after allopolyploidization.</title>
        <authorList>
            <person name="Zhang X."/>
            <person name="Chen Y."/>
            <person name="Wang L."/>
            <person name="Yuan Y."/>
            <person name="Fang M."/>
            <person name="Shi L."/>
            <person name="Lu R."/>
            <person name="Comes H.P."/>
            <person name="Ma Y."/>
            <person name="Chen Y."/>
            <person name="Huang G."/>
            <person name="Zhou Y."/>
            <person name="Zheng Z."/>
            <person name="Qiu Y."/>
        </authorList>
    </citation>
    <scope>NUCLEOTIDE SEQUENCE [LARGE SCALE GENOMIC DNA]</scope>
    <source>
        <strain evidence="16">F231</strain>
    </source>
</reference>
<dbReference type="PRINTS" id="PR00458">
    <property type="entry name" value="PEROXIDASE"/>
</dbReference>
<dbReference type="Pfam" id="PF00141">
    <property type="entry name" value="peroxidase"/>
    <property type="match status" value="1"/>
</dbReference>
<dbReference type="InterPro" id="IPR001480">
    <property type="entry name" value="Bulb-type_lectin_dom"/>
</dbReference>
<comment type="cofactor">
    <cofactor evidence="1">
        <name>heme b</name>
        <dbReference type="ChEBI" id="CHEBI:60344"/>
    </cofactor>
</comment>
<dbReference type="AlphaFoldDB" id="A0AAN7LWF9"/>
<dbReference type="GO" id="GO:0034599">
    <property type="term" value="P:cellular response to oxidative stress"/>
    <property type="evidence" value="ECO:0007669"/>
    <property type="project" value="InterPro"/>
</dbReference>
<keyword evidence="11" id="KW-0325">Glycoprotein</keyword>
<protein>
    <recommendedName>
        <fullName evidence="3">L-ascorbate peroxidase</fullName>
        <ecNumber evidence="3">1.11.1.11</ecNumber>
    </recommendedName>
</protein>
<dbReference type="GO" id="GO:0000302">
    <property type="term" value="P:response to reactive oxygen species"/>
    <property type="evidence" value="ECO:0007669"/>
    <property type="project" value="TreeGrafter"/>
</dbReference>
<dbReference type="InterPro" id="IPR002207">
    <property type="entry name" value="Peroxidase_I"/>
</dbReference>
<comment type="caution">
    <text evidence="16">The sequence shown here is derived from an EMBL/GenBank/DDBJ whole genome shotgun (WGS) entry which is preliminary data.</text>
</comment>
<dbReference type="PROSITE" id="PS00436">
    <property type="entry name" value="PEROXIDASE_2"/>
    <property type="match status" value="1"/>
</dbReference>
<feature type="domain" description="Bulb-type lectin" evidence="14">
    <location>
        <begin position="39"/>
        <end position="156"/>
    </location>
</feature>
<dbReference type="SMART" id="SM00108">
    <property type="entry name" value="B_lectin"/>
    <property type="match status" value="1"/>
</dbReference>
<keyword evidence="8" id="KW-0560">Oxidoreductase</keyword>
<dbReference type="InterPro" id="IPR036426">
    <property type="entry name" value="Bulb-type_lectin_dom_sf"/>
</dbReference>
<evidence type="ECO:0000256" key="12">
    <source>
        <dbReference type="SAM" id="SignalP"/>
    </source>
</evidence>
<feature type="domain" description="Apple" evidence="15">
    <location>
        <begin position="333"/>
        <end position="419"/>
    </location>
</feature>
<dbReference type="InterPro" id="IPR002016">
    <property type="entry name" value="Haem_peroxidase"/>
</dbReference>
<dbReference type="InterPro" id="IPR044831">
    <property type="entry name" value="Ccp1-like"/>
</dbReference>
<keyword evidence="6" id="KW-0479">Metal-binding</keyword>
<evidence type="ECO:0000256" key="1">
    <source>
        <dbReference type="ARBA" id="ARBA00001970"/>
    </source>
</evidence>
<dbReference type="Pfam" id="PF01453">
    <property type="entry name" value="B_lectin"/>
    <property type="match status" value="1"/>
</dbReference>
<dbReference type="PROSITE" id="PS50948">
    <property type="entry name" value="PAN"/>
    <property type="match status" value="1"/>
</dbReference>
<feature type="chain" id="PRO_5042816492" description="L-ascorbate peroxidase" evidence="12">
    <location>
        <begin position="28"/>
        <end position="903"/>
    </location>
</feature>
<feature type="domain" description="Plant heme peroxidase family profile" evidence="13">
    <location>
        <begin position="689"/>
        <end position="903"/>
    </location>
</feature>
<keyword evidence="17" id="KW-1185">Reference proteome</keyword>
<proteinExistence type="inferred from homology"/>
<dbReference type="PROSITE" id="PS50927">
    <property type="entry name" value="BULB_LECTIN"/>
    <property type="match status" value="1"/>
</dbReference>
<dbReference type="Gene3D" id="1.10.520.10">
    <property type="match status" value="1"/>
</dbReference>
<evidence type="ECO:0000313" key="17">
    <source>
        <dbReference type="Proteomes" id="UP001346149"/>
    </source>
</evidence>
<dbReference type="Proteomes" id="UP001346149">
    <property type="component" value="Unassembled WGS sequence"/>
</dbReference>
<feature type="signal peptide" evidence="12">
    <location>
        <begin position="1"/>
        <end position="27"/>
    </location>
</feature>
<evidence type="ECO:0000256" key="9">
    <source>
        <dbReference type="ARBA" id="ARBA00023004"/>
    </source>
</evidence>
<dbReference type="Gene3D" id="1.10.510.10">
    <property type="entry name" value="Transferase(Phosphotransferase) domain 1"/>
    <property type="match status" value="1"/>
</dbReference>
<evidence type="ECO:0000256" key="10">
    <source>
        <dbReference type="ARBA" id="ARBA00023157"/>
    </source>
</evidence>
<evidence type="ECO:0000259" key="15">
    <source>
        <dbReference type="PROSITE" id="PS50948"/>
    </source>
</evidence>
<evidence type="ECO:0000256" key="5">
    <source>
        <dbReference type="ARBA" id="ARBA00022617"/>
    </source>
</evidence>
<dbReference type="FunFam" id="1.10.420.10:FF:000011">
    <property type="entry name" value="Adenylate/guanylate cyclase"/>
    <property type="match status" value="1"/>
</dbReference>
<dbReference type="GO" id="GO:0016688">
    <property type="term" value="F:L-ascorbate peroxidase activity"/>
    <property type="evidence" value="ECO:0007669"/>
    <property type="project" value="UniProtKB-EC"/>
</dbReference>
<dbReference type="InterPro" id="IPR019794">
    <property type="entry name" value="Peroxidases_AS"/>
</dbReference>
<dbReference type="GO" id="GO:0020037">
    <property type="term" value="F:heme binding"/>
    <property type="evidence" value="ECO:0007669"/>
    <property type="project" value="InterPro"/>
</dbReference>
<keyword evidence="7 12" id="KW-0732">Signal</keyword>
<evidence type="ECO:0000256" key="3">
    <source>
        <dbReference type="ARBA" id="ARBA00012940"/>
    </source>
</evidence>
<keyword evidence="9" id="KW-0408">Iron</keyword>
<dbReference type="Gene3D" id="1.10.420.10">
    <property type="entry name" value="Peroxidase, domain 2"/>
    <property type="match status" value="1"/>
</dbReference>
<dbReference type="SUPFAM" id="SSF51110">
    <property type="entry name" value="alpha-D-mannose-specific plant lectins"/>
    <property type="match status" value="1"/>
</dbReference>
<dbReference type="SUPFAM" id="SSF48113">
    <property type="entry name" value="Heme-dependent peroxidases"/>
    <property type="match status" value="1"/>
</dbReference>
<evidence type="ECO:0000256" key="8">
    <source>
        <dbReference type="ARBA" id="ARBA00023002"/>
    </source>
</evidence>
<dbReference type="EC" id="1.11.1.11" evidence="3"/>
<evidence type="ECO:0000313" key="16">
    <source>
        <dbReference type="EMBL" id="KAK4787252.1"/>
    </source>
</evidence>
<evidence type="ECO:0000259" key="13">
    <source>
        <dbReference type="PROSITE" id="PS50873"/>
    </source>
</evidence>
<dbReference type="EMBL" id="JAXQNO010000012">
    <property type="protein sequence ID" value="KAK4787252.1"/>
    <property type="molecule type" value="Genomic_DNA"/>
</dbReference>
<dbReference type="PROSITE" id="PS00435">
    <property type="entry name" value="PEROXIDASE_1"/>
    <property type="match status" value="1"/>
</dbReference>
<dbReference type="PROSITE" id="PS50873">
    <property type="entry name" value="PEROXIDASE_4"/>
    <property type="match status" value="1"/>
</dbReference>
<keyword evidence="4" id="KW-0575">Peroxidase</keyword>
<gene>
    <name evidence="16" type="ORF">SAY86_011085</name>
</gene>
<dbReference type="FunFam" id="1.10.520.10:FF:000011">
    <property type="entry name" value="L-ascorbate peroxidase"/>
    <property type="match status" value="1"/>
</dbReference>
<name>A0AAN7LWF9_TRANT</name>
<keyword evidence="5" id="KW-0349">Heme</keyword>
<dbReference type="GO" id="GO:0042744">
    <property type="term" value="P:hydrogen peroxide catabolic process"/>
    <property type="evidence" value="ECO:0007669"/>
    <property type="project" value="TreeGrafter"/>
</dbReference>
<dbReference type="PANTHER" id="PTHR31356">
    <property type="entry name" value="THYLAKOID LUMENAL 29 KDA PROTEIN, CHLOROPLASTIC-RELATED"/>
    <property type="match status" value="1"/>
</dbReference>
<dbReference type="GO" id="GO:0046872">
    <property type="term" value="F:metal ion binding"/>
    <property type="evidence" value="ECO:0007669"/>
    <property type="project" value="UniProtKB-KW"/>
</dbReference>
<evidence type="ECO:0000256" key="7">
    <source>
        <dbReference type="ARBA" id="ARBA00022729"/>
    </source>
</evidence>
<dbReference type="InterPro" id="IPR010255">
    <property type="entry name" value="Haem_peroxidase_sf"/>
</dbReference>
<accession>A0AAN7LWF9</accession>
<evidence type="ECO:0000256" key="2">
    <source>
        <dbReference type="ARBA" id="ARBA00006873"/>
    </source>
</evidence>
<evidence type="ECO:0000256" key="4">
    <source>
        <dbReference type="ARBA" id="ARBA00022559"/>
    </source>
</evidence>